<evidence type="ECO:0000259" key="3">
    <source>
        <dbReference type="Pfam" id="PF07859"/>
    </source>
</evidence>
<dbReference type="PANTHER" id="PTHR48081">
    <property type="entry name" value="AB HYDROLASE SUPERFAMILY PROTEIN C4A8.06C"/>
    <property type="match status" value="1"/>
</dbReference>
<feature type="domain" description="Alpha/beta hydrolase fold-3" evidence="3">
    <location>
        <begin position="68"/>
        <end position="268"/>
    </location>
</feature>
<dbReference type="InterPro" id="IPR029058">
    <property type="entry name" value="AB_hydrolase_fold"/>
</dbReference>
<dbReference type="GO" id="GO:0004806">
    <property type="term" value="F:triacylglycerol lipase activity"/>
    <property type="evidence" value="ECO:0007669"/>
    <property type="project" value="TreeGrafter"/>
</dbReference>
<accession>A0A8B6M9D0</accession>
<dbReference type="Gene3D" id="3.40.50.1820">
    <property type="entry name" value="alpha/beta hydrolase"/>
    <property type="match status" value="1"/>
</dbReference>
<dbReference type="SUPFAM" id="SSF53474">
    <property type="entry name" value="alpha/beta-Hydrolases"/>
    <property type="match status" value="1"/>
</dbReference>
<name>A0A8B6M9D0_METTU</name>
<keyword evidence="5" id="KW-1185">Reference proteome</keyword>
<evidence type="ECO:0000256" key="2">
    <source>
        <dbReference type="ARBA" id="ARBA00022801"/>
    </source>
</evidence>
<dbReference type="Pfam" id="PF07859">
    <property type="entry name" value="Abhydrolase_3"/>
    <property type="match status" value="1"/>
</dbReference>
<reference evidence="4 5" key="1">
    <citation type="submission" date="2019-05" db="EMBL/GenBank/DDBJ databases">
        <authorList>
            <person name="Farhan Ul Haque M."/>
        </authorList>
    </citation>
    <scope>NUCLEOTIDE SEQUENCE [LARGE SCALE GENOMIC DNA]</scope>
    <source>
        <strain evidence="4">2</strain>
    </source>
</reference>
<comment type="similarity">
    <text evidence="1">Belongs to the 'GDXG' lipolytic enzyme family.</text>
</comment>
<dbReference type="EMBL" id="CABFMQ020000098">
    <property type="protein sequence ID" value="VTZ51520.1"/>
    <property type="molecule type" value="Genomic_DNA"/>
</dbReference>
<protein>
    <submittedName>
        <fullName evidence="4">Acetyl-hydrolase</fullName>
        <ecNumber evidence="4">3.1.1.-</ecNumber>
    </submittedName>
</protein>
<sequence length="294" mass="31034">MISRQAQQFWTFIANSPKQFELPLDMRRRAGERAESMTAEPRGVAFSPAHEVGGLWAEPPEAREGAAILYLYGGGYVLGSPKSRRKTAGHLALACEARALVPHYRVGPEHPFPAAVEDSLRAYQWLLAEGADPARTIVAGDSAGGGLALATVVAARDAGLPACAGIALICPWTDLACEAESFASRASADITCTRESLLEMAGWYLGGADPRHPLASPLSADLSGLPPILCLVGGDEVLLDDTIFLVRKAGMAGCDATAIVAAGMQHVYPIWAGLFPEADEAIARIGDWARGRMG</sequence>
<dbReference type="InterPro" id="IPR013094">
    <property type="entry name" value="AB_hydrolase_3"/>
</dbReference>
<keyword evidence="2 4" id="KW-0378">Hydrolase</keyword>
<dbReference type="InterPro" id="IPR050300">
    <property type="entry name" value="GDXG_lipolytic_enzyme"/>
</dbReference>
<comment type="caution">
    <text evidence="4">The sequence shown here is derived from an EMBL/GenBank/DDBJ whole genome shotgun (WGS) entry which is preliminary data.</text>
</comment>
<evidence type="ECO:0000313" key="4">
    <source>
        <dbReference type="EMBL" id="VTZ51520.1"/>
    </source>
</evidence>
<dbReference type="PANTHER" id="PTHR48081:SF30">
    <property type="entry name" value="ACETYL-HYDROLASE LIPR-RELATED"/>
    <property type="match status" value="1"/>
</dbReference>
<evidence type="ECO:0000256" key="1">
    <source>
        <dbReference type="ARBA" id="ARBA00010515"/>
    </source>
</evidence>
<dbReference type="EC" id="3.1.1.-" evidence="4"/>
<proteinExistence type="inferred from homology"/>
<dbReference type="RefSeq" id="WP_174513303.1">
    <property type="nucleotide sequence ID" value="NZ_CABFMQ020000098.1"/>
</dbReference>
<dbReference type="Proteomes" id="UP000485880">
    <property type="component" value="Unassembled WGS sequence"/>
</dbReference>
<gene>
    <name evidence="4" type="primary">bah</name>
    <name evidence="4" type="ORF">MPC4_40117</name>
</gene>
<dbReference type="AlphaFoldDB" id="A0A8B6M9D0"/>
<organism evidence="4 5">
    <name type="scientific">Methylocella tundrae</name>
    <dbReference type="NCBI Taxonomy" id="227605"/>
    <lineage>
        <taxon>Bacteria</taxon>
        <taxon>Pseudomonadati</taxon>
        <taxon>Pseudomonadota</taxon>
        <taxon>Alphaproteobacteria</taxon>
        <taxon>Hyphomicrobiales</taxon>
        <taxon>Beijerinckiaceae</taxon>
        <taxon>Methylocella</taxon>
    </lineage>
</organism>
<evidence type="ECO:0000313" key="5">
    <source>
        <dbReference type="Proteomes" id="UP000485880"/>
    </source>
</evidence>